<evidence type="ECO:0000313" key="5">
    <source>
        <dbReference type="EMBL" id="OYO22170.1"/>
    </source>
</evidence>
<dbReference type="SUPFAM" id="SSF88713">
    <property type="entry name" value="Glycoside hydrolase/deacetylase"/>
    <property type="match status" value="1"/>
</dbReference>
<dbReference type="GO" id="GO:0016810">
    <property type="term" value="F:hydrolase activity, acting on carbon-nitrogen (but not peptide) bonds"/>
    <property type="evidence" value="ECO:0007669"/>
    <property type="project" value="InterPro"/>
</dbReference>
<dbReference type="EMBL" id="NMVQ01000012">
    <property type="protein sequence ID" value="OYO22170.1"/>
    <property type="molecule type" value="Genomic_DNA"/>
</dbReference>
<dbReference type="GO" id="GO:0016020">
    <property type="term" value="C:membrane"/>
    <property type="evidence" value="ECO:0007669"/>
    <property type="project" value="TreeGrafter"/>
</dbReference>
<dbReference type="PANTHER" id="PTHR10587">
    <property type="entry name" value="GLYCOSYL TRANSFERASE-RELATED"/>
    <property type="match status" value="1"/>
</dbReference>
<keyword evidence="1" id="KW-0479">Metal-binding</keyword>
<protein>
    <recommendedName>
        <fullName evidence="4">NodB homology domain-containing protein</fullName>
    </recommendedName>
</protein>
<feature type="region of interest" description="Disordered" evidence="3">
    <location>
        <begin position="264"/>
        <end position="289"/>
    </location>
</feature>
<evidence type="ECO:0000313" key="6">
    <source>
        <dbReference type="Proteomes" id="UP000216311"/>
    </source>
</evidence>
<keyword evidence="2" id="KW-0378">Hydrolase</keyword>
<evidence type="ECO:0000259" key="4">
    <source>
        <dbReference type="PROSITE" id="PS51677"/>
    </source>
</evidence>
<dbReference type="Pfam" id="PF01522">
    <property type="entry name" value="Polysacc_deac_1"/>
    <property type="match status" value="1"/>
</dbReference>
<dbReference type="PROSITE" id="PS51677">
    <property type="entry name" value="NODB"/>
    <property type="match status" value="1"/>
</dbReference>
<dbReference type="InterPro" id="IPR002509">
    <property type="entry name" value="NODB_dom"/>
</dbReference>
<gene>
    <name evidence="5" type="ORF">CGZ93_09785</name>
</gene>
<dbReference type="Proteomes" id="UP000216311">
    <property type="component" value="Unassembled WGS sequence"/>
</dbReference>
<accession>A0A255H3B5</accession>
<sequence length="516" mass="52881">MTASRVVGATEFARVRRAVGWRGIAVGLSTLVLALGGCAVSQGVRPGGSAPQPGTVSATDLPARYSKADGALVRGMSTDTYLDPGRGIRAEVPTFASARHLTTATGVLRDRALRDAAWAGAREAKVNWQLVAAGNGVLGVLVTAQQSGGPAPIASSSTVWFDAGSGRVSSSPVLIAADQWGSFKNAVAEVAGGLDPIRLSRALDDAPAPQGRGPALGFAANGDLVATFAAGSVADGQVVLQVPGQAVRPLLSEFGRRALTASTNPGVFDGTLPPPEPGAQPAPQPSALNQIPRPATTVGVDCARTTCVALTFDDGPGPSTHLVVEGLLAAKAPATFFQLGGMLQAAPEAGRQVASAGNEIAGHTWSHPTMTQLSADRLANAEIRRTAEEMVKVYGRAPLMMRPPSGVHNKATDKVIGAAGESLVMWNVDTRDWQHRDTAKTVAEAVKGADKPGSIVLMHDIHPSTGAAVPELVTQLRARGVTLVTVGELTLNTPGFLPGQAYCSVPQTGQPTSGCS</sequence>
<dbReference type="InterPro" id="IPR050248">
    <property type="entry name" value="Polysacc_deacetylase_ArnD"/>
</dbReference>
<dbReference type="AlphaFoldDB" id="A0A255H3B5"/>
<dbReference type="Gene3D" id="3.20.20.370">
    <property type="entry name" value="Glycoside hydrolase/deacetylase"/>
    <property type="match status" value="1"/>
</dbReference>
<name>A0A255H3B5_9ACTN</name>
<evidence type="ECO:0000256" key="3">
    <source>
        <dbReference type="SAM" id="MobiDB-lite"/>
    </source>
</evidence>
<keyword evidence="6" id="KW-1185">Reference proteome</keyword>
<dbReference type="PANTHER" id="PTHR10587:SF133">
    <property type="entry name" value="CHITIN DEACETYLASE 1-RELATED"/>
    <property type="match status" value="1"/>
</dbReference>
<proteinExistence type="predicted"/>
<dbReference type="OrthoDB" id="3173508at2"/>
<feature type="domain" description="NodB homology" evidence="4">
    <location>
        <begin position="306"/>
        <end position="484"/>
    </location>
</feature>
<evidence type="ECO:0000256" key="2">
    <source>
        <dbReference type="ARBA" id="ARBA00022801"/>
    </source>
</evidence>
<reference evidence="5 6" key="1">
    <citation type="submission" date="2017-07" db="EMBL/GenBank/DDBJ databases">
        <title>Draft whole genome sequences of clinical Proprionibacteriaceae strains.</title>
        <authorList>
            <person name="Bernier A.-M."/>
            <person name="Bernard K."/>
            <person name="Domingo M.-C."/>
        </authorList>
    </citation>
    <scope>NUCLEOTIDE SEQUENCE [LARGE SCALE GENOMIC DNA]</scope>
    <source>
        <strain evidence="5 6">NML 130396</strain>
    </source>
</reference>
<dbReference type="InterPro" id="IPR011330">
    <property type="entry name" value="Glyco_hydro/deAcase_b/a-brl"/>
</dbReference>
<comment type="caution">
    <text evidence="5">The sequence shown here is derived from an EMBL/GenBank/DDBJ whole genome shotgun (WGS) entry which is preliminary data.</text>
</comment>
<dbReference type="GO" id="GO:0046872">
    <property type="term" value="F:metal ion binding"/>
    <property type="evidence" value="ECO:0007669"/>
    <property type="project" value="UniProtKB-KW"/>
</dbReference>
<dbReference type="GO" id="GO:0005975">
    <property type="term" value="P:carbohydrate metabolic process"/>
    <property type="evidence" value="ECO:0007669"/>
    <property type="project" value="InterPro"/>
</dbReference>
<organism evidence="5 6">
    <name type="scientific">Enemella dayhoffiae</name>
    <dbReference type="NCBI Taxonomy" id="2016507"/>
    <lineage>
        <taxon>Bacteria</taxon>
        <taxon>Bacillati</taxon>
        <taxon>Actinomycetota</taxon>
        <taxon>Actinomycetes</taxon>
        <taxon>Propionibacteriales</taxon>
        <taxon>Propionibacteriaceae</taxon>
        <taxon>Enemella</taxon>
    </lineage>
</organism>
<evidence type="ECO:0000256" key="1">
    <source>
        <dbReference type="ARBA" id="ARBA00022723"/>
    </source>
</evidence>
<feature type="compositionally biased region" description="Pro residues" evidence="3">
    <location>
        <begin position="272"/>
        <end position="284"/>
    </location>
</feature>